<proteinExistence type="predicted"/>
<reference evidence="2" key="1">
    <citation type="journal article" date="2015" name="Nat. Genet.">
        <title>The genome and transcriptome of the zoonotic hookworm Ancylostoma ceylanicum identify infection-specific gene families.</title>
        <authorList>
            <person name="Schwarz E.M."/>
            <person name="Hu Y."/>
            <person name="Antoshechkin I."/>
            <person name="Miller M.M."/>
            <person name="Sternberg P.W."/>
            <person name="Aroian R.V."/>
        </authorList>
    </citation>
    <scope>NUCLEOTIDE SEQUENCE</scope>
    <source>
        <strain evidence="2">HY135</strain>
    </source>
</reference>
<organism evidence="1 2">
    <name type="scientific">Ancylostoma ceylanicum</name>
    <dbReference type="NCBI Taxonomy" id="53326"/>
    <lineage>
        <taxon>Eukaryota</taxon>
        <taxon>Metazoa</taxon>
        <taxon>Ecdysozoa</taxon>
        <taxon>Nematoda</taxon>
        <taxon>Chromadorea</taxon>
        <taxon>Rhabditida</taxon>
        <taxon>Rhabditina</taxon>
        <taxon>Rhabditomorpha</taxon>
        <taxon>Strongyloidea</taxon>
        <taxon>Ancylostomatidae</taxon>
        <taxon>Ancylostomatinae</taxon>
        <taxon>Ancylostoma</taxon>
    </lineage>
</organism>
<protein>
    <submittedName>
        <fullName evidence="1">Uncharacterized protein</fullName>
    </submittedName>
</protein>
<accession>A0A016VB08</accession>
<name>A0A016VB08_9BILA</name>
<dbReference type="EMBL" id="JARK01001349">
    <property type="protein sequence ID" value="EYC24590.1"/>
    <property type="molecule type" value="Genomic_DNA"/>
</dbReference>
<evidence type="ECO:0000313" key="2">
    <source>
        <dbReference type="Proteomes" id="UP000024635"/>
    </source>
</evidence>
<sequence length="67" mass="7392">MTVVISAARSNLYLARKMAIYTVNTLFTVSMVSDTATANTFTTPCGSLKCRCRNLSIAVSVRLRSKW</sequence>
<keyword evidence="2" id="KW-1185">Reference proteome</keyword>
<comment type="caution">
    <text evidence="1">The sequence shown here is derived from an EMBL/GenBank/DDBJ whole genome shotgun (WGS) entry which is preliminary data.</text>
</comment>
<dbReference type="Proteomes" id="UP000024635">
    <property type="component" value="Unassembled WGS sequence"/>
</dbReference>
<evidence type="ECO:0000313" key="1">
    <source>
        <dbReference type="EMBL" id="EYC24590.1"/>
    </source>
</evidence>
<gene>
    <name evidence="1" type="primary">Acey_s0013.g1991</name>
    <name evidence="1" type="ORF">Y032_0013g1991</name>
</gene>
<dbReference type="AlphaFoldDB" id="A0A016VB08"/>